<comment type="caution">
    <text evidence="1">The sequence shown here is derived from an EMBL/GenBank/DDBJ whole genome shotgun (WGS) entry which is preliminary data.</text>
</comment>
<keyword evidence="2" id="KW-1185">Reference proteome</keyword>
<feature type="non-terminal residue" evidence="1">
    <location>
        <position position="1"/>
    </location>
</feature>
<protein>
    <submittedName>
        <fullName evidence="1">Uncharacterized protein</fullName>
    </submittedName>
</protein>
<name>A0ACC0JMN8_CHOFU</name>
<evidence type="ECO:0000313" key="1">
    <source>
        <dbReference type="EMBL" id="KAI8425362.1"/>
    </source>
</evidence>
<evidence type="ECO:0000313" key="2">
    <source>
        <dbReference type="Proteomes" id="UP001064048"/>
    </source>
</evidence>
<proteinExistence type="predicted"/>
<gene>
    <name evidence="1" type="ORF">MSG28_007122</name>
</gene>
<dbReference type="Proteomes" id="UP001064048">
    <property type="component" value="Chromosome 11"/>
</dbReference>
<organism evidence="1 2">
    <name type="scientific">Choristoneura fumiferana</name>
    <name type="common">Spruce budworm moth</name>
    <name type="synonym">Archips fumiferana</name>
    <dbReference type="NCBI Taxonomy" id="7141"/>
    <lineage>
        <taxon>Eukaryota</taxon>
        <taxon>Metazoa</taxon>
        <taxon>Ecdysozoa</taxon>
        <taxon>Arthropoda</taxon>
        <taxon>Hexapoda</taxon>
        <taxon>Insecta</taxon>
        <taxon>Pterygota</taxon>
        <taxon>Neoptera</taxon>
        <taxon>Endopterygota</taxon>
        <taxon>Lepidoptera</taxon>
        <taxon>Glossata</taxon>
        <taxon>Ditrysia</taxon>
        <taxon>Tortricoidea</taxon>
        <taxon>Tortricidae</taxon>
        <taxon>Tortricinae</taxon>
        <taxon>Choristoneura</taxon>
    </lineage>
</organism>
<dbReference type="EMBL" id="CM046111">
    <property type="protein sequence ID" value="KAI8425362.1"/>
    <property type="molecule type" value="Genomic_DNA"/>
</dbReference>
<accession>A0ACC0JMN8</accession>
<reference evidence="1 2" key="1">
    <citation type="journal article" date="2022" name="Genome Biol. Evol.">
        <title>The Spruce Budworm Genome: Reconstructing the Evolutionary History of Antifreeze Proteins.</title>
        <authorList>
            <person name="Beliveau C."/>
            <person name="Gagne P."/>
            <person name="Picq S."/>
            <person name="Vernygora O."/>
            <person name="Keeling C.I."/>
            <person name="Pinkney K."/>
            <person name="Doucet D."/>
            <person name="Wen F."/>
            <person name="Johnston J.S."/>
            <person name="Maaroufi H."/>
            <person name="Boyle B."/>
            <person name="Laroche J."/>
            <person name="Dewar K."/>
            <person name="Juretic N."/>
            <person name="Blackburn G."/>
            <person name="Nisole A."/>
            <person name="Brunet B."/>
            <person name="Brandao M."/>
            <person name="Lumley L."/>
            <person name="Duan J."/>
            <person name="Quan G."/>
            <person name="Lucarotti C.J."/>
            <person name="Roe A.D."/>
            <person name="Sperling F.A.H."/>
            <person name="Levesque R.C."/>
            <person name="Cusson M."/>
        </authorList>
    </citation>
    <scope>NUCLEOTIDE SEQUENCE [LARGE SCALE GENOMIC DNA]</scope>
    <source>
        <strain evidence="1">Glfc:IPQL:Cfum</strain>
    </source>
</reference>
<sequence length="2700" mass="306387">RLKVSDIHDIDVVKILKCSVSVLDGGNGVVVQNEHQCEEDPDGSLGDGQDSVDGSTESPAEAVTGPVQLANEVTSGEQFVAVPRPSAPCIGCATHVDPTATGVPEMAHLGIRHLDLHDPGSKHSLKSVVDVVNGVRYILTLLVDFNNCTAPSVEPCPVSTPCKISILEKPWKKLPDGSKYRAILANNCTAEWLFGDEGEVLPSERNSENNELYPDSSGNFDDDLRVVHNFDTQAQPNQEKTLTDDMVKSVEDQIIPFSEFKTPEGPGTASVAESSAPTLENTEHVHEDETVKHYVEESAPAPQSHINQPNSLNEDQRRAIDDMMNFFNFAGFHKPSDDHQRNKRSYSDDLKVLDLAKKFQKMKRSIDHANYVHKLARFMVEYLNEHDMFVKNRILKDVLAAEQEIENDKHFFYLQALITIPCDSEHCKEKEYSRKICNGVIDGSNKTFPQILNTFCYDDEKEILSRKSKTIPFDDPILAKLAKRALIKIESQSTKDQAMRILKILDATTQNTLGRLTRISMLLSYTNCKKTLDFNKRLNCSTIEDLGSEICDVTIHERINKKNEMKINYICNERGIHESFVDTEHSNKKNKNLNDPEIQNMIQEALQFLEKQSNINKKQKLVSIKSISTKVVAGLVTEVAFTVGYSDCQNDENVDINTCQLLLNEAIRECKAQVWDRPWLENGRQVNVKCENEPIVIPAEVEHKQIPKKYVKFGKVTERNPNDIKYKQLAEESLQKYLESVGISLGQTLVQVSGVTTQVVSGLITEIDFDVYPTNGDVFDCHSKIWDQPLLNKKDITVDCNMFGQKRRVKRQIDGGITQQDPSKPEYKALAEESLLKYLQTSGGTLTERKIEVNKVTEQVVAGSLTRIDFTVRPLNGDSFTCHSKVWEQPWVNKKDITVKCNINEKQTRVKRHVPGGQTEKDPSKPEYKALAEESLQKYLQTSGDTLTETEVEVNKVTVQVVAGSLTRIDFTVRPLNGDSFTCHSEVWEQPWLNKKEIDVNCNINEQRLKVKRQLIGGQIEKDPSKPEYKALAEESLQKYLQTSGGTLTETKIDVNKVTVQVVAGFLTRIDFTVRPLNGDSFTCHSKVWEQAWLNKKDITVNCDINDKQTRAKRQIPGGQTEKDPRKPEYKALAEESLQKYLQTSGSILDERKIEVTKVTTQVVSGSKTSIDFTVHPLNGDSFTCHSEVWEQSWLKKKDITVNCNLNDKQTRVKRQIIGGETENDPSKPEYKALAEESLQKYLQTSGSILDERKIEVTKVTTQVVSGSKTRIDFTVHPLNGDSFTCHSEVWEQSWLKKKDITVNCNLNDNQTRVKRQIIGGENENDPSSILDERKIEVTKVTTQVVSGSKTSIDFTVHPLNGDSFTCHSEVWEQSWLKKKDITVNCNLNDNQTRVKRQIIGGENENDPSKPEYKALAEESLQKYLQTSGSILEERKIEVTKVTTQVVSGSKTRIDFTVHPLNGDSFTCHSESWLKKKDITVNCNRNDKQTRVKRQSIGGETEKDPSKPEYKALAEESLQKYLQNSGGVLNVRKIDVIRVTSQVVSGSMTRIAFIVHPLNGDSFTCHSEVWEQPWINKNDITVMCGPSDQLNRKKREMIGGGLIEPDLSDRKYHVLAEESLQKYLHNSGGTLGERKIEVTKVTVQVVSGVFTGLEFDVLPANGDSFSCRSEVLEQTWANKKEINVDCHIDKRRKREIAGVSRRRGSPQEEDSSKPEYKALAEKSLQKYLKLQNKKTRHDVLEVKHVTSQVVAGRLYEIDFTASPTRCSNNDIFLSECGANNETVLFCHSKIWSRVWLKSNKIEVICNTDTHENLNDETFDEDKKKRSLVVTSNEERQPKDITKVLNDELKGKPVGIQVKPFGSQDDKFNYKGNRDLAQEAILKFERLSNAKYMHKLLKIHRVSEQINEGILTTIEFSMSPTECLIGNAINVNDCKFKEPKIEFLCLSTIWERSWIYLKDIKVSCKNRKSKHANPTEWDDEIPGARQIEREKRQLREDDDYIEDDLTFYYADRAVKEINDRSQSHNLQKLITVHAIDDTMQMGARMIRMYIETAVTFCLRPQAGVQLSECEEIDGLNRRLCLVRLWPDPDDELVVQHVAVVCDDDSDFASVTGISIPILITASIKEIEKAQNIKFKLVHQGEPNIVPTLSSKHPIKMNFIVASTNCSKDVDVYKHRDTCFVDTAKSPTACESMTWLVPNSMEVKDVTVKCYGNTVDRKKRSANINTDKASIDITIGKLVDESLEKLEASSAHRYKQRVFQINTYSTKIQKGRVTTIDFDVGFTSCLKYEYVANISSCEFIEHLPRRHCVSHVFERLWVENGRNIEVICEDDESPLEPHVGLESSEMAMELAKEAVKHIEAKYPYPRRLKVVRIFSLEKQALAGIHYRMKIEVGVTDCMALSVKSDCKLKQDGNSNKFCRVNVWIRPWTEHAPNFRVWCDYQESLTTEHHHMLQAEQLFYDFLTTYSPDYVDNYTEMAKRFTIFRANVRKVHELNVHERGTARYAMTRFSDLTYKEFTSKYLGLRPDLKNANNIPLVKAEIPEVQLPDKFDWRDHGAVTEVKNQGSCGSCWAFSGEDDKCVFNKTIAKVQISGAVNISSNETDMAKWLVGNGPISIGINANAMQFYVGGISHPWKMLCSPTNLDHGVLIVGFGAKDYPLFHKHLPYWVIKNSWGKQWGEQGYYRVYRGDGTCGVNQMASSAVV</sequence>